<accession>A0ABY5MVX0</accession>
<geneLocation type="plasmid" evidence="1 2">
    <name>p1536_2</name>
</geneLocation>
<keyword evidence="2" id="KW-1185">Reference proteome</keyword>
<dbReference type="Proteomes" id="UP001342418">
    <property type="component" value="Plasmid p1536_2"/>
</dbReference>
<name>A0ABY5MVX0_9HYPH</name>
<sequence>MAAAGMIPSTAVMVYGPRNEVEIETVLELLRLSYDFACGKLGRVDSVVL</sequence>
<reference evidence="1 2" key="1">
    <citation type="submission" date="2018-07" db="EMBL/GenBank/DDBJ databases">
        <title>Genome sequence of Nitratireductor thuwali#1536.</title>
        <authorList>
            <person name="Michoud G."/>
            <person name="Merlino G."/>
            <person name="Sefrji F.O."/>
            <person name="Daffonchio D."/>
        </authorList>
    </citation>
    <scope>NUCLEOTIDE SEQUENCE [LARGE SCALE GENOMIC DNA]</scope>
    <source>
        <strain evidence="1 2">Nit1536</strain>
        <plasmid evidence="1 2">p1536_2</plasmid>
    </source>
</reference>
<evidence type="ECO:0000313" key="1">
    <source>
        <dbReference type="EMBL" id="UUP19946.1"/>
    </source>
</evidence>
<dbReference type="EMBL" id="CP030943">
    <property type="protein sequence ID" value="UUP19946.1"/>
    <property type="molecule type" value="Genomic_DNA"/>
</dbReference>
<evidence type="ECO:0000313" key="2">
    <source>
        <dbReference type="Proteomes" id="UP001342418"/>
    </source>
</evidence>
<gene>
    <name evidence="1" type="ORF">NTH_04461</name>
</gene>
<keyword evidence="1" id="KW-0614">Plasmid</keyword>
<protein>
    <submittedName>
        <fullName evidence="1">Uncharacterized protein</fullName>
    </submittedName>
</protein>
<organism evidence="1 2">
    <name type="scientific">Nitratireductor thuwali</name>
    <dbReference type="NCBI Taxonomy" id="2267699"/>
    <lineage>
        <taxon>Bacteria</taxon>
        <taxon>Pseudomonadati</taxon>
        <taxon>Pseudomonadota</taxon>
        <taxon>Alphaproteobacteria</taxon>
        <taxon>Hyphomicrobiales</taxon>
        <taxon>Phyllobacteriaceae</taxon>
        <taxon>Nitratireductor</taxon>
    </lineage>
</organism>
<proteinExistence type="predicted"/>